<gene>
    <name evidence="3" type="ORF">GCM10010334_05000</name>
</gene>
<feature type="region of interest" description="Disordered" evidence="1">
    <location>
        <begin position="1"/>
        <end position="24"/>
    </location>
</feature>
<dbReference type="InterPro" id="IPR002645">
    <property type="entry name" value="STAS_dom"/>
</dbReference>
<dbReference type="Gene3D" id="3.30.750.24">
    <property type="entry name" value="STAS domain"/>
    <property type="match status" value="1"/>
</dbReference>
<evidence type="ECO:0000313" key="4">
    <source>
        <dbReference type="Proteomes" id="UP000638353"/>
    </source>
</evidence>
<organism evidence="3 4">
    <name type="scientific">Streptomyces finlayi</name>
    <dbReference type="NCBI Taxonomy" id="67296"/>
    <lineage>
        <taxon>Bacteria</taxon>
        <taxon>Bacillati</taxon>
        <taxon>Actinomycetota</taxon>
        <taxon>Actinomycetes</taxon>
        <taxon>Kitasatosporales</taxon>
        <taxon>Streptomycetaceae</taxon>
        <taxon>Streptomyces</taxon>
    </lineage>
</organism>
<sequence length="185" mass="19509">MRGFFTPPPHAAPAGLPRPAGASLSRRLPRRNGAYLSRGRVILGLRRCPRGPGLVADGVNTTASPSHILPIPIRTGRGVTRRPLPGVVAACRAEGTTLSVAVQGEIDHFTAAPLTALLTSAAAFGHTRLVVDASRVTFCDSGFLNALLAWRRGGRRLILAAASAAVKRLLRASRSGKLLMEEALR</sequence>
<dbReference type="CDD" id="cd07043">
    <property type="entry name" value="STAS_anti-anti-sigma_factors"/>
    <property type="match status" value="1"/>
</dbReference>
<feature type="domain" description="STAS" evidence="2">
    <location>
        <begin position="100"/>
        <end position="185"/>
    </location>
</feature>
<dbReference type="Proteomes" id="UP000638353">
    <property type="component" value="Unassembled WGS sequence"/>
</dbReference>
<evidence type="ECO:0000313" key="3">
    <source>
        <dbReference type="EMBL" id="GHC79071.1"/>
    </source>
</evidence>
<dbReference type="SUPFAM" id="SSF52091">
    <property type="entry name" value="SpoIIaa-like"/>
    <property type="match status" value="1"/>
</dbReference>
<reference evidence="3" key="2">
    <citation type="submission" date="2020-09" db="EMBL/GenBank/DDBJ databases">
        <authorList>
            <person name="Sun Q."/>
            <person name="Ohkuma M."/>
        </authorList>
    </citation>
    <scope>NUCLEOTIDE SEQUENCE</scope>
    <source>
        <strain evidence="3">JCM 4637</strain>
    </source>
</reference>
<comment type="caution">
    <text evidence="3">The sequence shown here is derived from an EMBL/GenBank/DDBJ whole genome shotgun (WGS) entry which is preliminary data.</text>
</comment>
<dbReference type="EMBL" id="BMVC01000001">
    <property type="protein sequence ID" value="GHC79071.1"/>
    <property type="molecule type" value="Genomic_DNA"/>
</dbReference>
<dbReference type="PROSITE" id="PS50801">
    <property type="entry name" value="STAS"/>
    <property type="match status" value="1"/>
</dbReference>
<dbReference type="InterPro" id="IPR058548">
    <property type="entry name" value="MlaB-like_STAS"/>
</dbReference>
<dbReference type="InterPro" id="IPR036513">
    <property type="entry name" value="STAS_dom_sf"/>
</dbReference>
<feature type="compositionally biased region" description="Pro residues" evidence="1">
    <location>
        <begin position="1"/>
        <end position="11"/>
    </location>
</feature>
<proteinExistence type="predicted"/>
<evidence type="ECO:0000256" key="1">
    <source>
        <dbReference type="SAM" id="MobiDB-lite"/>
    </source>
</evidence>
<accession>A0A919C7C3</accession>
<evidence type="ECO:0000259" key="2">
    <source>
        <dbReference type="PROSITE" id="PS50801"/>
    </source>
</evidence>
<protein>
    <recommendedName>
        <fullName evidence="2">STAS domain-containing protein</fullName>
    </recommendedName>
</protein>
<dbReference type="AlphaFoldDB" id="A0A919C7C3"/>
<dbReference type="Pfam" id="PF13466">
    <property type="entry name" value="STAS_2"/>
    <property type="match status" value="1"/>
</dbReference>
<name>A0A919C7C3_9ACTN</name>
<feature type="compositionally biased region" description="Low complexity" evidence="1">
    <location>
        <begin position="12"/>
        <end position="22"/>
    </location>
</feature>
<reference evidence="3" key="1">
    <citation type="journal article" date="2014" name="Int. J. Syst. Evol. Microbiol.">
        <title>Complete genome sequence of Corynebacterium casei LMG S-19264T (=DSM 44701T), isolated from a smear-ripened cheese.</title>
        <authorList>
            <consortium name="US DOE Joint Genome Institute (JGI-PGF)"/>
            <person name="Walter F."/>
            <person name="Albersmeier A."/>
            <person name="Kalinowski J."/>
            <person name="Ruckert C."/>
        </authorList>
    </citation>
    <scope>NUCLEOTIDE SEQUENCE</scope>
    <source>
        <strain evidence="3">JCM 4637</strain>
    </source>
</reference>